<dbReference type="InterPro" id="IPR027417">
    <property type="entry name" value="P-loop_NTPase"/>
</dbReference>
<dbReference type="CDD" id="cd00154">
    <property type="entry name" value="Rab"/>
    <property type="match status" value="1"/>
</dbReference>
<dbReference type="AlphaFoldDB" id="A0AAE0Z7C8"/>
<dbReference type="PROSITE" id="PS51420">
    <property type="entry name" value="RHO"/>
    <property type="match status" value="1"/>
</dbReference>
<comment type="similarity">
    <text evidence="1">Belongs to the small GTPase superfamily. Rab family.</text>
</comment>
<dbReference type="PROSITE" id="PS51419">
    <property type="entry name" value="RAB"/>
    <property type="match status" value="1"/>
</dbReference>
<dbReference type="SMART" id="SM00173">
    <property type="entry name" value="RAS"/>
    <property type="match status" value="1"/>
</dbReference>
<name>A0AAE0Z7C8_9GAST</name>
<evidence type="ECO:0000313" key="4">
    <source>
        <dbReference type="Proteomes" id="UP001283361"/>
    </source>
</evidence>
<dbReference type="FunFam" id="3.40.50.300:FF:001447">
    <property type="entry name" value="Ras-related protein Rab-1B"/>
    <property type="match status" value="1"/>
</dbReference>
<dbReference type="Proteomes" id="UP001283361">
    <property type="component" value="Unassembled WGS sequence"/>
</dbReference>
<dbReference type="SMART" id="SM00174">
    <property type="entry name" value="RHO"/>
    <property type="match status" value="1"/>
</dbReference>
<dbReference type="NCBIfam" id="TIGR00231">
    <property type="entry name" value="small_GTP"/>
    <property type="match status" value="1"/>
</dbReference>
<sequence length="190" mass="21741">MSNGPRQTKQPPQIKICLVGDMAVGKTSLAHVFLQQPFKEHYQATVGGVVMARTLENPVVTCQVWDTAGMERYRALLPHYMRHARCAVIIYDCSNRETFDSVKNYWLDFVESCGEEGLVKILVGNKMDVAEKVRAVNIQEGELLAQSRDMPYIETSAKFGLNVDDLFILADKRVSWHQMFYSYLRPVEKY</sequence>
<evidence type="ECO:0000256" key="1">
    <source>
        <dbReference type="ARBA" id="ARBA00006270"/>
    </source>
</evidence>
<dbReference type="GO" id="GO:0003924">
    <property type="term" value="F:GTPase activity"/>
    <property type="evidence" value="ECO:0007669"/>
    <property type="project" value="InterPro"/>
</dbReference>
<dbReference type="PRINTS" id="PR00449">
    <property type="entry name" value="RASTRNSFRMNG"/>
</dbReference>
<dbReference type="InterPro" id="IPR001806">
    <property type="entry name" value="Small_GTPase"/>
</dbReference>
<dbReference type="GO" id="GO:0005525">
    <property type="term" value="F:GTP binding"/>
    <property type="evidence" value="ECO:0007669"/>
    <property type="project" value="InterPro"/>
</dbReference>
<gene>
    <name evidence="3" type="ORF">RRG08_039275</name>
</gene>
<dbReference type="SUPFAM" id="SSF52540">
    <property type="entry name" value="P-loop containing nucleoside triphosphate hydrolases"/>
    <property type="match status" value="1"/>
</dbReference>
<accession>A0AAE0Z7C8</accession>
<comment type="caution">
    <text evidence="3">The sequence shown here is derived from an EMBL/GenBank/DDBJ whole genome shotgun (WGS) entry which is preliminary data.</text>
</comment>
<dbReference type="Gene3D" id="3.40.50.300">
    <property type="entry name" value="P-loop containing nucleotide triphosphate hydrolases"/>
    <property type="match status" value="1"/>
</dbReference>
<dbReference type="SMART" id="SM00175">
    <property type="entry name" value="RAB"/>
    <property type="match status" value="1"/>
</dbReference>
<organism evidence="3 4">
    <name type="scientific">Elysia crispata</name>
    <name type="common">lettuce slug</name>
    <dbReference type="NCBI Taxonomy" id="231223"/>
    <lineage>
        <taxon>Eukaryota</taxon>
        <taxon>Metazoa</taxon>
        <taxon>Spiralia</taxon>
        <taxon>Lophotrochozoa</taxon>
        <taxon>Mollusca</taxon>
        <taxon>Gastropoda</taxon>
        <taxon>Heterobranchia</taxon>
        <taxon>Euthyneura</taxon>
        <taxon>Panpulmonata</taxon>
        <taxon>Sacoglossa</taxon>
        <taxon>Placobranchoidea</taxon>
        <taxon>Plakobranchidae</taxon>
        <taxon>Elysia</taxon>
    </lineage>
</organism>
<dbReference type="InterPro" id="IPR005225">
    <property type="entry name" value="Small_GTP-bd"/>
</dbReference>
<proteinExistence type="inferred from homology"/>
<protein>
    <submittedName>
        <fullName evidence="3">Uncharacterized protein</fullName>
    </submittedName>
</protein>
<evidence type="ECO:0000256" key="2">
    <source>
        <dbReference type="ARBA" id="ARBA00022741"/>
    </source>
</evidence>
<dbReference type="Pfam" id="PF00071">
    <property type="entry name" value="Ras"/>
    <property type="match status" value="1"/>
</dbReference>
<dbReference type="PANTHER" id="PTHR47978">
    <property type="match status" value="1"/>
</dbReference>
<dbReference type="SMART" id="SM00176">
    <property type="entry name" value="RAN"/>
    <property type="match status" value="1"/>
</dbReference>
<dbReference type="PROSITE" id="PS51421">
    <property type="entry name" value="RAS"/>
    <property type="match status" value="1"/>
</dbReference>
<keyword evidence="4" id="KW-1185">Reference proteome</keyword>
<evidence type="ECO:0000313" key="3">
    <source>
        <dbReference type="EMBL" id="KAK3764103.1"/>
    </source>
</evidence>
<dbReference type="EMBL" id="JAWDGP010004468">
    <property type="protein sequence ID" value="KAK3764103.1"/>
    <property type="molecule type" value="Genomic_DNA"/>
</dbReference>
<keyword evidence="2" id="KW-0547">Nucleotide-binding</keyword>
<reference evidence="3" key="1">
    <citation type="journal article" date="2023" name="G3 (Bethesda)">
        <title>A reference genome for the long-term kleptoplast-retaining sea slug Elysia crispata morphotype clarki.</title>
        <authorList>
            <person name="Eastman K.E."/>
            <person name="Pendleton A.L."/>
            <person name="Shaikh M.A."/>
            <person name="Suttiyut T."/>
            <person name="Ogas R."/>
            <person name="Tomko P."/>
            <person name="Gavelis G."/>
            <person name="Widhalm J.R."/>
            <person name="Wisecaver J.H."/>
        </authorList>
    </citation>
    <scope>NUCLEOTIDE SEQUENCE</scope>
    <source>
        <strain evidence="3">ECLA1</strain>
    </source>
</reference>